<accession>A0A7X4K6D8</accession>
<reference evidence="1 2" key="1">
    <citation type="submission" date="2019-12" db="EMBL/GenBank/DDBJ databases">
        <authorList>
            <person name="Feng G."/>
            <person name="Zhu H."/>
        </authorList>
    </citation>
    <scope>NUCLEOTIDE SEQUENCE [LARGE SCALE GENOMIC DNA]</scope>
    <source>
        <strain evidence="1 2">FGD1</strain>
    </source>
</reference>
<evidence type="ECO:0000313" key="2">
    <source>
        <dbReference type="Proteomes" id="UP000465810"/>
    </source>
</evidence>
<gene>
    <name evidence="1" type="ORF">GR702_04710</name>
</gene>
<proteinExistence type="predicted"/>
<dbReference type="Proteomes" id="UP000465810">
    <property type="component" value="Unassembled WGS sequence"/>
</dbReference>
<sequence>MQLRESFALRIETDDPFRMWSGHGDLIVPPDIVESEPALYIGGGELLNAPDFDQGINFTAERIEIQLSGASTEVIRLAIEAAAEVTNARVHFVTMRFDMNWQLVEVEYEAVFRADKISVQSDEGDARSRTITLSIGTEDTNRNRAPMAYFTDQDQRRRSETDAIFSNVSGINQGTSRTFGPR</sequence>
<name>A0A7X4K6D8_9SPHN</name>
<keyword evidence="2" id="KW-1185">Reference proteome</keyword>
<dbReference type="AlphaFoldDB" id="A0A7X4K6D8"/>
<dbReference type="EMBL" id="WVTD01000002">
    <property type="protein sequence ID" value="MYL97074.1"/>
    <property type="molecule type" value="Genomic_DNA"/>
</dbReference>
<evidence type="ECO:0000313" key="1">
    <source>
        <dbReference type="EMBL" id="MYL97074.1"/>
    </source>
</evidence>
<protein>
    <recommendedName>
        <fullName evidence="3">DUF2163 domain-containing protein</fullName>
    </recommendedName>
</protein>
<dbReference type="RefSeq" id="WP_160984800.1">
    <property type="nucleotide sequence ID" value="NZ_WVTD01000002.1"/>
</dbReference>
<comment type="caution">
    <text evidence="1">The sequence shown here is derived from an EMBL/GenBank/DDBJ whole genome shotgun (WGS) entry which is preliminary data.</text>
</comment>
<evidence type="ECO:0008006" key="3">
    <source>
        <dbReference type="Google" id="ProtNLM"/>
    </source>
</evidence>
<organism evidence="1 2">
    <name type="scientific">Novosphingobium silvae</name>
    <dbReference type="NCBI Taxonomy" id="2692619"/>
    <lineage>
        <taxon>Bacteria</taxon>
        <taxon>Pseudomonadati</taxon>
        <taxon>Pseudomonadota</taxon>
        <taxon>Alphaproteobacteria</taxon>
        <taxon>Sphingomonadales</taxon>
        <taxon>Sphingomonadaceae</taxon>
        <taxon>Novosphingobium</taxon>
    </lineage>
</organism>